<dbReference type="Proteomes" id="UP001162501">
    <property type="component" value="Chromosome 14"/>
</dbReference>
<reference evidence="1" key="2">
    <citation type="submission" date="2025-03" db="EMBL/GenBank/DDBJ databases">
        <authorList>
            <consortium name="ELIXIR-Norway"/>
            <consortium name="Elixir Norway"/>
        </authorList>
    </citation>
    <scope>NUCLEOTIDE SEQUENCE</scope>
</reference>
<protein>
    <submittedName>
        <fullName evidence="1">Uncharacterized protein</fullName>
    </submittedName>
</protein>
<reference evidence="1" key="1">
    <citation type="submission" date="2023-05" db="EMBL/GenBank/DDBJ databases">
        <authorList>
            <consortium name="ELIXIR-Norway"/>
        </authorList>
    </citation>
    <scope>NUCLEOTIDE SEQUENCE</scope>
</reference>
<evidence type="ECO:0000313" key="2">
    <source>
        <dbReference type="Proteomes" id="UP001162501"/>
    </source>
</evidence>
<name>A0AC59YES1_RANTA</name>
<evidence type="ECO:0000313" key="1">
    <source>
        <dbReference type="EMBL" id="CAM9632051.1"/>
    </source>
</evidence>
<accession>A0AC59YES1</accession>
<sequence>MSVWVSRPFFDWVGFFFFMLYVCLVPQSCLTPCDPMDCSLPGSSVHGILQTRILEWVAIPFSRGSSQPRDRSGSLALQADSLLSEIPGKPKKYSIRAGQQELASREQVRRVTDWRKERKWEMAELKNRQQQEMEGKLQFHSHLTLTAQVLVPCWLQIELSTFLKEGSSDA</sequence>
<proteinExistence type="predicted"/>
<dbReference type="EMBL" id="OX596098">
    <property type="protein sequence ID" value="CAM9632051.1"/>
    <property type="molecule type" value="Genomic_DNA"/>
</dbReference>
<gene>
    <name evidence="1" type="ORF">MRATA1EN22A_LOCUS5242</name>
</gene>
<organism evidence="1 2">
    <name type="scientific">Rangifer tarandus platyrhynchus</name>
    <name type="common">Svalbard reindeer</name>
    <dbReference type="NCBI Taxonomy" id="3082113"/>
    <lineage>
        <taxon>Eukaryota</taxon>
        <taxon>Metazoa</taxon>
        <taxon>Chordata</taxon>
        <taxon>Craniata</taxon>
        <taxon>Vertebrata</taxon>
        <taxon>Euteleostomi</taxon>
        <taxon>Mammalia</taxon>
        <taxon>Eutheria</taxon>
        <taxon>Laurasiatheria</taxon>
        <taxon>Artiodactyla</taxon>
        <taxon>Ruminantia</taxon>
        <taxon>Pecora</taxon>
        <taxon>Cervidae</taxon>
        <taxon>Odocoileinae</taxon>
        <taxon>Rangifer</taxon>
    </lineage>
</organism>